<evidence type="ECO:0000313" key="2">
    <source>
        <dbReference type="Proteomes" id="UP000813462"/>
    </source>
</evidence>
<gene>
    <name evidence="1" type="ORF">FEM48_Zijuj01G0051100</name>
</gene>
<dbReference type="Proteomes" id="UP000813462">
    <property type="component" value="Unassembled WGS sequence"/>
</dbReference>
<evidence type="ECO:0000313" key="1">
    <source>
        <dbReference type="EMBL" id="KAH7545039.1"/>
    </source>
</evidence>
<dbReference type="EMBL" id="JAEACU010000001">
    <property type="protein sequence ID" value="KAH7545039.1"/>
    <property type="molecule type" value="Genomic_DNA"/>
</dbReference>
<sequence>MGQLDLYVFHLGQFCPKLIIPFSSLSPKQVHQIVSTIEAALPRERPWPLQTSASLLGRNTITTFLAVYIFTDTQNNEDYCTAGSKAEQKKAEKIAFDVNLEKFDTAAKFKVIKEGPLPI</sequence>
<protein>
    <submittedName>
        <fullName evidence="1">Uncharacterized protein</fullName>
    </submittedName>
</protein>
<accession>A0A978VZA5</accession>
<reference evidence="1" key="1">
    <citation type="journal article" date="2021" name="Front. Plant Sci.">
        <title>Chromosome-Scale Genome Assembly for Chinese Sour Jujube and Insights Into Its Genome Evolution and Domestication Signature.</title>
        <authorList>
            <person name="Shen L.-Y."/>
            <person name="Luo H."/>
            <person name="Wang X.-L."/>
            <person name="Wang X.-M."/>
            <person name="Qiu X.-J."/>
            <person name="Liu H."/>
            <person name="Zhou S.-S."/>
            <person name="Jia K.-H."/>
            <person name="Nie S."/>
            <person name="Bao Y.-T."/>
            <person name="Zhang R.-G."/>
            <person name="Yun Q.-Z."/>
            <person name="Chai Y.-H."/>
            <person name="Lu J.-Y."/>
            <person name="Li Y."/>
            <person name="Zhao S.-W."/>
            <person name="Mao J.-F."/>
            <person name="Jia S.-G."/>
            <person name="Mao Y.-M."/>
        </authorList>
    </citation>
    <scope>NUCLEOTIDE SEQUENCE</scope>
    <source>
        <strain evidence="1">AT0</strain>
        <tissue evidence="1">Leaf</tissue>
    </source>
</reference>
<proteinExistence type="predicted"/>
<name>A0A978VZA5_ZIZJJ</name>
<organism evidence="1 2">
    <name type="scientific">Ziziphus jujuba var. spinosa</name>
    <dbReference type="NCBI Taxonomy" id="714518"/>
    <lineage>
        <taxon>Eukaryota</taxon>
        <taxon>Viridiplantae</taxon>
        <taxon>Streptophyta</taxon>
        <taxon>Embryophyta</taxon>
        <taxon>Tracheophyta</taxon>
        <taxon>Spermatophyta</taxon>
        <taxon>Magnoliopsida</taxon>
        <taxon>eudicotyledons</taxon>
        <taxon>Gunneridae</taxon>
        <taxon>Pentapetalae</taxon>
        <taxon>rosids</taxon>
        <taxon>fabids</taxon>
        <taxon>Rosales</taxon>
        <taxon>Rhamnaceae</taxon>
        <taxon>Paliureae</taxon>
        <taxon>Ziziphus</taxon>
    </lineage>
</organism>
<dbReference type="AlphaFoldDB" id="A0A978VZA5"/>
<comment type="caution">
    <text evidence="1">The sequence shown here is derived from an EMBL/GenBank/DDBJ whole genome shotgun (WGS) entry which is preliminary data.</text>
</comment>